<evidence type="ECO:0000313" key="1">
    <source>
        <dbReference type="EMBL" id="KHJ93928.1"/>
    </source>
</evidence>
<protein>
    <submittedName>
        <fullName evidence="1">Uncharacterized protein</fullName>
    </submittedName>
</protein>
<sequence>MDMLLKIRALKLDRTVAKSLYAVAMVVIHSSGQDPYMSMKAGDFFEKVAGTKLKDEWLYAHILN</sequence>
<gene>
    <name evidence="1" type="ORF">OESDEN_06148</name>
</gene>
<evidence type="ECO:0000313" key="2">
    <source>
        <dbReference type="Proteomes" id="UP000053660"/>
    </source>
</evidence>
<reference evidence="1 2" key="1">
    <citation type="submission" date="2014-03" db="EMBL/GenBank/DDBJ databases">
        <title>Draft genome of the hookworm Oesophagostomum dentatum.</title>
        <authorList>
            <person name="Mitreva M."/>
        </authorList>
    </citation>
    <scope>NUCLEOTIDE SEQUENCE [LARGE SCALE GENOMIC DNA]</scope>
    <source>
        <strain evidence="1 2">OD-Hann</strain>
    </source>
</reference>
<dbReference type="EMBL" id="KN550541">
    <property type="protein sequence ID" value="KHJ93928.1"/>
    <property type="molecule type" value="Genomic_DNA"/>
</dbReference>
<organism evidence="1 2">
    <name type="scientific">Oesophagostomum dentatum</name>
    <name type="common">Nodular worm</name>
    <dbReference type="NCBI Taxonomy" id="61180"/>
    <lineage>
        <taxon>Eukaryota</taxon>
        <taxon>Metazoa</taxon>
        <taxon>Ecdysozoa</taxon>
        <taxon>Nematoda</taxon>
        <taxon>Chromadorea</taxon>
        <taxon>Rhabditida</taxon>
        <taxon>Rhabditina</taxon>
        <taxon>Rhabditomorpha</taxon>
        <taxon>Strongyloidea</taxon>
        <taxon>Strongylidae</taxon>
        <taxon>Oesophagostomum</taxon>
    </lineage>
</organism>
<keyword evidence="2" id="KW-1185">Reference proteome</keyword>
<dbReference type="AlphaFoldDB" id="A0A0B1T8L9"/>
<dbReference type="Proteomes" id="UP000053660">
    <property type="component" value="Unassembled WGS sequence"/>
</dbReference>
<accession>A0A0B1T8L9</accession>
<name>A0A0B1T8L9_OESDE</name>
<proteinExistence type="predicted"/>